<gene>
    <name evidence="5" type="ORF">HU230_23465</name>
</gene>
<dbReference type="CDD" id="cd06529">
    <property type="entry name" value="S24_LexA-like"/>
    <property type="match status" value="1"/>
</dbReference>
<dbReference type="Pfam" id="PF00717">
    <property type="entry name" value="Peptidase_S24"/>
    <property type="match status" value="1"/>
</dbReference>
<evidence type="ECO:0000256" key="2">
    <source>
        <dbReference type="ARBA" id="ARBA00023125"/>
    </source>
</evidence>
<dbReference type="SUPFAM" id="SSF51306">
    <property type="entry name" value="LexA/Signal peptidase"/>
    <property type="match status" value="1"/>
</dbReference>
<evidence type="ECO:0000313" key="5">
    <source>
        <dbReference type="EMBL" id="NVL08664.1"/>
    </source>
</evidence>
<keyword evidence="2" id="KW-0238">DNA-binding</keyword>
<dbReference type="PANTHER" id="PTHR40661">
    <property type="match status" value="1"/>
</dbReference>
<dbReference type="AlphaFoldDB" id="A0A973WPB4"/>
<name>A0A973WPB4_9BRAD</name>
<sequence length="173" mass="18959">MSLNVLIALAAKTGIPISWIVEGTLSIGTTRELVEEFSFVPKLLVEASAGAGALSQDVAFDADIVAFRSDWLRKLGINPRYARAMFARGDGMWPTINDGDLLLVDESITSVVDDGIYIIVSHGAVRVKRLQMRRDGSLLLKSDNTAYEAEVVPPPEINDVRVAARVRWYGRSI</sequence>
<dbReference type="PANTHER" id="PTHR40661:SF3">
    <property type="entry name" value="FELS-1 PROPHAGE TRANSCRIPTIONAL REGULATOR"/>
    <property type="match status" value="1"/>
</dbReference>
<evidence type="ECO:0000256" key="1">
    <source>
        <dbReference type="ARBA" id="ARBA00023015"/>
    </source>
</evidence>
<dbReference type="InterPro" id="IPR036286">
    <property type="entry name" value="LexA/Signal_pep-like_sf"/>
</dbReference>
<evidence type="ECO:0000256" key="3">
    <source>
        <dbReference type="ARBA" id="ARBA00023163"/>
    </source>
</evidence>
<protein>
    <submittedName>
        <fullName evidence="5">Helix-turn-helix transcriptional regulator</fullName>
    </submittedName>
</protein>
<comment type="caution">
    <text evidence="5">The sequence shown here is derived from an EMBL/GenBank/DDBJ whole genome shotgun (WGS) entry which is preliminary data.</text>
</comment>
<evidence type="ECO:0000259" key="4">
    <source>
        <dbReference type="Pfam" id="PF00717"/>
    </source>
</evidence>
<feature type="domain" description="Peptidase S24/S26A/S26B/S26C" evidence="4">
    <location>
        <begin position="45"/>
        <end position="166"/>
    </location>
</feature>
<organism evidence="5">
    <name type="scientific">Bradyrhizobium quebecense</name>
    <dbReference type="NCBI Taxonomy" id="2748629"/>
    <lineage>
        <taxon>Bacteria</taxon>
        <taxon>Pseudomonadati</taxon>
        <taxon>Pseudomonadota</taxon>
        <taxon>Alphaproteobacteria</taxon>
        <taxon>Hyphomicrobiales</taxon>
        <taxon>Nitrobacteraceae</taxon>
        <taxon>Bradyrhizobium</taxon>
    </lineage>
</organism>
<dbReference type="GO" id="GO:0003677">
    <property type="term" value="F:DNA binding"/>
    <property type="evidence" value="ECO:0007669"/>
    <property type="project" value="UniProtKB-KW"/>
</dbReference>
<dbReference type="EMBL" id="JABWSX010000001">
    <property type="protein sequence ID" value="NVL08664.1"/>
    <property type="molecule type" value="Genomic_DNA"/>
</dbReference>
<accession>A0A973WPB4</accession>
<dbReference type="InterPro" id="IPR039418">
    <property type="entry name" value="LexA-like"/>
</dbReference>
<reference evidence="5" key="1">
    <citation type="submission" date="2020-06" db="EMBL/GenBank/DDBJ databases">
        <title>Whole Genome Sequence of Bradyrhizobium sp. Strain 66S1MB.</title>
        <authorList>
            <person name="Bromfield E."/>
            <person name="Cloutier S."/>
        </authorList>
    </citation>
    <scope>NUCLEOTIDE SEQUENCE</scope>
    <source>
        <strain evidence="5">66S1MB</strain>
    </source>
</reference>
<keyword evidence="3" id="KW-0804">Transcription</keyword>
<dbReference type="Gene3D" id="2.10.109.10">
    <property type="entry name" value="Umud Fragment, subunit A"/>
    <property type="match status" value="1"/>
</dbReference>
<dbReference type="InterPro" id="IPR015927">
    <property type="entry name" value="Peptidase_S24_S26A/B/C"/>
</dbReference>
<keyword evidence="1" id="KW-0805">Transcription regulation</keyword>
<proteinExistence type="predicted"/>